<gene>
    <name evidence="2" type="ORF">RHD99_12625</name>
</gene>
<proteinExistence type="predicted"/>
<dbReference type="RefSeq" id="WP_309874219.1">
    <property type="nucleotide sequence ID" value="NZ_CP133838.1"/>
</dbReference>
<dbReference type="Proteomes" id="UP001246690">
    <property type="component" value="Chromosome"/>
</dbReference>
<evidence type="ECO:0000256" key="1">
    <source>
        <dbReference type="SAM" id="MobiDB-lite"/>
    </source>
</evidence>
<dbReference type="EMBL" id="CP133838">
    <property type="protein sequence ID" value="WMY72337.1"/>
    <property type="molecule type" value="Genomic_DNA"/>
</dbReference>
<accession>A0ABY9S8E4</accession>
<name>A0ABY9S8E4_9ENTR</name>
<dbReference type="Pfam" id="PF05954">
    <property type="entry name" value="Phage_GPD"/>
    <property type="match status" value="1"/>
</dbReference>
<protein>
    <submittedName>
        <fullName evidence="2">Contractile injection system protein, VgrG/Pvc8 family</fullName>
    </submittedName>
</protein>
<sequence length="80" mass="8842">MIIFDWHASESAQQKLVLCDDKAGISGKASLPFNPNITATVSTECISEFRYHAQIRPSSVETEDDTFKSPNGQDVIPPLF</sequence>
<feature type="region of interest" description="Disordered" evidence="1">
    <location>
        <begin position="60"/>
        <end position="80"/>
    </location>
</feature>
<evidence type="ECO:0000313" key="3">
    <source>
        <dbReference type="Proteomes" id="UP001246690"/>
    </source>
</evidence>
<reference evidence="2 3" key="1">
    <citation type="submission" date="2023-09" db="EMBL/GenBank/DDBJ databases">
        <title>Buttiauxella selenatireducens sp. nov., isolated from the rhizosphere of Cardamine hupingshanesis.</title>
        <authorList>
            <person name="Zhang S."/>
            <person name="Xu Z."/>
            <person name="Wang H."/>
            <person name="Guo Y."/>
        </authorList>
    </citation>
    <scope>NUCLEOTIDE SEQUENCE [LARGE SCALE GENOMIC DNA]</scope>
    <source>
        <strain evidence="2 3">R73</strain>
    </source>
</reference>
<keyword evidence="3" id="KW-1185">Reference proteome</keyword>
<evidence type="ECO:0000313" key="2">
    <source>
        <dbReference type="EMBL" id="WMY72337.1"/>
    </source>
</evidence>
<organism evidence="2 3">
    <name type="scientific">Buttiauxella selenatireducens</name>
    <dbReference type="NCBI Taxonomy" id="3073902"/>
    <lineage>
        <taxon>Bacteria</taxon>
        <taxon>Pseudomonadati</taxon>
        <taxon>Pseudomonadota</taxon>
        <taxon>Gammaproteobacteria</taxon>
        <taxon>Enterobacterales</taxon>
        <taxon>Enterobacteriaceae</taxon>
        <taxon>Buttiauxella</taxon>
    </lineage>
</organism>